<evidence type="ECO:0000313" key="1">
    <source>
        <dbReference type="EMBL" id="MFD0856922.1"/>
    </source>
</evidence>
<dbReference type="EMBL" id="JBHTIR010004301">
    <property type="protein sequence ID" value="MFD0856922.1"/>
    <property type="molecule type" value="Genomic_DNA"/>
</dbReference>
<evidence type="ECO:0000313" key="2">
    <source>
        <dbReference type="Proteomes" id="UP001597083"/>
    </source>
</evidence>
<organism evidence="1 2">
    <name type="scientific">Actinomadura adrarensis</name>
    <dbReference type="NCBI Taxonomy" id="1819600"/>
    <lineage>
        <taxon>Bacteria</taxon>
        <taxon>Bacillati</taxon>
        <taxon>Actinomycetota</taxon>
        <taxon>Actinomycetes</taxon>
        <taxon>Streptosporangiales</taxon>
        <taxon>Thermomonosporaceae</taxon>
        <taxon>Actinomadura</taxon>
    </lineage>
</organism>
<sequence>RPYRHDVRAHNLFAAAFSLADDFRAAAHQFAATRGVATDEPWYYLNGGEEAYHREHQRVTQALRGGHPLQQRR</sequence>
<proteinExistence type="predicted"/>
<accession>A0ABW3CTP2</accession>
<dbReference type="Proteomes" id="UP001597083">
    <property type="component" value="Unassembled WGS sequence"/>
</dbReference>
<reference evidence="2" key="1">
    <citation type="journal article" date="2019" name="Int. J. Syst. Evol. Microbiol.">
        <title>The Global Catalogue of Microorganisms (GCM) 10K type strain sequencing project: providing services to taxonomists for standard genome sequencing and annotation.</title>
        <authorList>
            <consortium name="The Broad Institute Genomics Platform"/>
            <consortium name="The Broad Institute Genome Sequencing Center for Infectious Disease"/>
            <person name="Wu L."/>
            <person name="Ma J."/>
        </authorList>
    </citation>
    <scope>NUCLEOTIDE SEQUENCE [LARGE SCALE GENOMIC DNA]</scope>
    <source>
        <strain evidence="2">JCM 31696</strain>
    </source>
</reference>
<protein>
    <submittedName>
        <fullName evidence="1">Uncharacterized protein</fullName>
    </submittedName>
</protein>
<name>A0ABW3CTP2_9ACTN</name>
<feature type="non-terminal residue" evidence="1">
    <location>
        <position position="1"/>
    </location>
</feature>
<keyword evidence="2" id="KW-1185">Reference proteome</keyword>
<gene>
    <name evidence="1" type="ORF">ACFQ07_32125</name>
</gene>
<comment type="caution">
    <text evidence="1">The sequence shown here is derived from an EMBL/GenBank/DDBJ whole genome shotgun (WGS) entry which is preliminary data.</text>
</comment>